<dbReference type="PANTHER" id="PTHR11373">
    <property type="entry name" value="DEOXYNUCLEOSIDE TRIPHOSPHATE TRIPHOSPHOHYDROLASE"/>
    <property type="match status" value="1"/>
</dbReference>
<dbReference type="Gene3D" id="1.10.3210.10">
    <property type="entry name" value="Hypothetical protein af1432"/>
    <property type="match status" value="1"/>
</dbReference>
<dbReference type="PANTHER" id="PTHR11373:SF40">
    <property type="entry name" value="DEOXYGUANOSINETRIPHOSPHATE TRIPHOSPHOHYDROLASE-LIKE PROTEIN 2"/>
    <property type="match status" value="1"/>
</dbReference>
<dbReference type="HAMAP" id="MF_01212">
    <property type="entry name" value="dGTPase_type2"/>
    <property type="match status" value="1"/>
</dbReference>
<dbReference type="RefSeq" id="WP_028481410.1">
    <property type="nucleotide sequence ID" value="NZ_LVVZ01000010.1"/>
</dbReference>
<evidence type="ECO:0000313" key="5">
    <source>
        <dbReference type="Proteomes" id="UP000185783"/>
    </source>
</evidence>
<evidence type="ECO:0000256" key="2">
    <source>
        <dbReference type="HAMAP-Rule" id="MF_01212"/>
    </source>
</evidence>
<dbReference type="InterPro" id="IPR006261">
    <property type="entry name" value="dGTPase"/>
</dbReference>
<dbReference type="AlphaFoldDB" id="A0A1U7JJX1"/>
<evidence type="ECO:0000259" key="3">
    <source>
        <dbReference type="PROSITE" id="PS51831"/>
    </source>
</evidence>
<dbReference type="Pfam" id="PF13286">
    <property type="entry name" value="HD_assoc"/>
    <property type="match status" value="1"/>
</dbReference>
<dbReference type="InterPro" id="IPR003607">
    <property type="entry name" value="HD/PDEase_dom"/>
</dbReference>
<evidence type="ECO:0000256" key="1">
    <source>
        <dbReference type="ARBA" id="ARBA00022801"/>
    </source>
</evidence>
<sequence length="449" mass="50824">MDSIWTQRKSGKIDSRLNDARDPFDKDYARIVHSASFRRLQGKTQILNLGDSDFYRTRLTHSLEVEQIASGLVKQLRMKLAREDHPIQDWLPPDNLVRTLGLAHDLGHPPFGHGGEVALNYCMRDNGGFEGNGQTLRILSRLEAYSSNNGTDLTRRTLLGLLKYPVSFSAASSKQLRPALHSHTTAVSLIDTKASKPPKAYMDTEHDIVEWLIEPFSASDRAAFTAVTSKPGKHGKAKHKTFDCSIMDIADDIAYGVHDLEDAIALGLITEKQFRAGISETVCASFLDEQAERHSEKIGNDAYEDMVNCLFGSKRKMYISMLVSHFITNIEVVSHEDLHHPLLKYRLRIKEPQAHFLEALKQFVAQKVILSPQVQHLEFKGQKMVISVFEVFASNPETFLPEDARIRWLESDKDSRVICDYIAGMTDSFLLKTYDRLFSPRMGSVFDRL</sequence>
<dbReference type="GO" id="GO:0003746">
    <property type="term" value="F:translation elongation factor activity"/>
    <property type="evidence" value="ECO:0007669"/>
    <property type="project" value="InterPro"/>
</dbReference>
<dbReference type="EMBL" id="LVVZ01000010">
    <property type="protein sequence ID" value="OKL44951.1"/>
    <property type="molecule type" value="Genomic_DNA"/>
</dbReference>
<dbReference type="GO" id="GO:0043022">
    <property type="term" value="F:ribosome binding"/>
    <property type="evidence" value="ECO:0007669"/>
    <property type="project" value="InterPro"/>
</dbReference>
<dbReference type="InterPro" id="IPR019769">
    <property type="entry name" value="Trans_elong_IF5A_hypusine_site"/>
</dbReference>
<dbReference type="NCBIfam" id="NF041026">
    <property type="entry name" value="antiphage_dGTPase"/>
    <property type="match status" value="1"/>
</dbReference>
<comment type="caution">
    <text evidence="4">The sequence shown here is derived from an EMBL/GenBank/DDBJ whole genome shotgun (WGS) entry which is preliminary data.</text>
</comment>
<dbReference type="PROSITE" id="PS00302">
    <property type="entry name" value="IF5A_HYPUSINE"/>
    <property type="match status" value="1"/>
</dbReference>
<dbReference type="GO" id="GO:0003723">
    <property type="term" value="F:RNA binding"/>
    <property type="evidence" value="ECO:0007669"/>
    <property type="project" value="InterPro"/>
</dbReference>
<dbReference type="SUPFAM" id="SSF109604">
    <property type="entry name" value="HD-domain/PDEase-like"/>
    <property type="match status" value="1"/>
</dbReference>
<dbReference type="GO" id="GO:0045901">
    <property type="term" value="P:positive regulation of translational elongation"/>
    <property type="evidence" value="ECO:0007669"/>
    <property type="project" value="InterPro"/>
</dbReference>
<dbReference type="Proteomes" id="UP000185783">
    <property type="component" value="Unassembled WGS sequence"/>
</dbReference>
<name>A0A1U7JJX1_9HYPH</name>
<feature type="domain" description="HD" evidence="3">
    <location>
        <begin position="58"/>
        <end position="256"/>
    </location>
</feature>
<dbReference type="InterPro" id="IPR023023">
    <property type="entry name" value="dNTPase_2"/>
</dbReference>
<dbReference type="SMART" id="SM00471">
    <property type="entry name" value="HDc"/>
    <property type="match status" value="1"/>
</dbReference>
<organism evidence="4 5">
    <name type="scientific">Pseudovibrio exalbescens</name>
    <dbReference type="NCBI Taxonomy" id="197461"/>
    <lineage>
        <taxon>Bacteria</taxon>
        <taxon>Pseudomonadati</taxon>
        <taxon>Pseudomonadota</taxon>
        <taxon>Alphaproteobacteria</taxon>
        <taxon>Hyphomicrobiales</taxon>
        <taxon>Stappiaceae</taxon>
        <taxon>Pseudovibrio</taxon>
    </lineage>
</organism>
<dbReference type="NCBIfam" id="NF003701">
    <property type="entry name" value="PRK05318.1"/>
    <property type="match status" value="1"/>
</dbReference>
<evidence type="ECO:0000313" key="4">
    <source>
        <dbReference type="EMBL" id="OKL44951.1"/>
    </source>
</evidence>
<dbReference type="InterPro" id="IPR006674">
    <property type="entry name" value="HD_domain"/>
</dbReference>
<dbReference type="NCBIfam" id="TIGR01353">
    <property type="entry name" value="dGTP_triPase"/>
    <property type="match status" value="1"/>
</dbReference>
<gene>
    <name evidence="4" type="ORF">A3843_06300</name>
</gene>
<dbReference type="Pfam" id="PF01966">
    <property type="entry name" value="HD"/>
    <property type="match status" value="1"/>
</dbReference>
<reference evidence="4 5" key="1">
    <citation type="submission" date="2016-03" db="EMBL/GenBank/DDBJ databases">
        <title>Genome sequence of Nesiotobacter sp. nov., a moderately halophilic alphaproteobacterium isolated from the Yellow Sea, China.</title>
        <authorList>
            <person name="Zhang G."/>
            <person name="Zhang R."/>
        </authorList>
    </citation>
    <scope>NUCLEOTIDE SEQUENCE [LARGE SCALE GENOMIC DNA]</scope>
    <source>
        <strain evidence="4 5">WB1-6</strain>
    </source>
</reference>
<dbReference type="PROSITE" id="PS51831">
    <property type="entry name" value="HD"/>
    <property type="match status" value="1"/>
</dbReference>
<protein>
    <recommendedName>
        <fullName evidence="2">Deoxyguanosinetriphosphate triphosphohydrolase-like protein</fullName>
    </recommendedName>
</protein>
<comment type="similarity">
    <text evidence="2">Belongs to the dGTPase family. Type 2 subfamily.</text>
</comment>
<dbReference type="STRING" id="197461.A3843_06300"/>
<keyword evidence="5" id="KW-1185">Reference proteome</keyword>
<keyword evidence="1 2" id="KW-0378">Hydrolase</keyword>
<dbReference type="GO" id="GO:0006203">
    <property type="term" value="P:dGTP catabolic process"/>
    <property type="evidence" value="ECO:0007669"/>
    <property type="project" value="TreeGrafter"/>
</dbReference>
<accession>A0A1U7JJX1</accession>
<dbReference type="GO" id="GO:0008832">
    <property type="term" value="F:dGTPase activity"/>
    <property type="evidence" value="ECO:0007669"/>
    <property type="project" value="TreeGrafter"/>
</dbReference>
<dbReference type="InterPro" id="IPR050135">
    <property type="entry name" value="dGTPase-like"/>
</dbReference>
<dbReference type="GO" id="GO:0045905">
    <property type="term" value="P:positive regulation of translational termination"/>
    <property type="evidence" value="ECO:0007669"/>
    <property type="project" value="InterPro"/>
</dbReference>
<dbReference type="InterPro" id="IPR026875">
    <property type="entry name" value="PHydrolase_assoc_dom"/>
</dbReference>
<proteinExistence type="inferred from homology"/>
<dbReference type="CDD" id="cd00077">
    <property type="entry name" value="HDc"/>
    <property type="match status" value="1"/>
</dbReference>